<dbReference type="Pfam" id="PF00275">
    <property type="entry name" value="EPSP_synthase"/>
    <property type="match status" value="1"/>
</dbReference>
<evidence type="ECO:0000313" key="4">
    <source>
        <dbReference type="Proteomes" id="UP000254863"/>
    </source>
</evidence>
<dbReference type="PANTHER" id="PTHR21090">
    <property type="entry name" value="AROM/DEHYDROQUINATE SYNTHASE"/>
    <property type="match status" value="1"/>
</dbReference>
<comment type="caution">
    <text evidence="3">The sequence shown here is derived from an EMBL/GenBank/DDBJ whole genome shotgun (WGS) entry which is preliminary data.</text>
</comment>
<gene>
    <name evidence="3" type="primary">aroA_1</name>
    <name evidence="3" type="ORF">NCTC11685_01497</name>
</gene>
<dbReference type="Gene3D" id="3.65.10.10">
    <property type="entry name" value="Enolpyruvate transferase domain"/>
    <property type="match status" value="1"/>
</dbReference>
<accession>A0A7H4N2L9</accession>
<evidence type="ECO:0000256" key="1">
    <source>
        <dbReference type="ARBA" id="ARBA00022679"/>
    </source>
</evidence>
<dbReference type="AlphaFoldDB" id="A0A7H4N2L9"/>
<dbReference type="GO" id="GO:0009423">
    <property type="term" value="P:chorismate biosynthetic process"/>
    <property type="evidence" value="ECO:0007669"/>
    <property type="project" value="TreeGrafter"/>
</dbReference>
<dbReference type="InterPro" id="IPR001986">
    <property type="entry name" value="Enolpyruvate_Tfrase_dom"/>
</dbReference>
<reference evidence="3 4" key="1">
    <citation type="submission" date="2018-06" db="EMBL/GenBank/DDBJ databases">
        <authorList>
            <consortium name="Pathogen Informatics"/>
            <person name="Doyle S."/>
        </authorList>
    </citation>
    <scope>NUCLEOTIDE SEQUENCE [LARGE SCALE GENOMIC DNA]</scope>
    <source>
        <strain evidence="3 4">NCTC11685</strain>
    </source>
</reference>
<keyword evidence="1 3" id="KW-0808">Transferase</keyword>
<dbReference type="EMBL" id="UGMS01000001">
    <property type="protein sequence ID" value="STV75927.1"/>
    <property type="molecule type" value="Genomic_DNA"/>
</dbReference>
<feature type="domain" description="Enolpyruvate transferase" evidence="2">
    <location>
        <begin position="1"/>
        <end position="105"/>
    </location>
</feature>
<dbReference type="Proteomes" id="UP000254863">
    <property type="component" value="Unassembled WGS sequence"/>
</dbReference>
<dbReference type="InterPro" id="IPR023193">
    <property type="entry name" value="EPSP_synthase_CS"/>
</dbReference>
<dbReference type="EC" id="2.5.1.19" evidence="3"/>
<proteinExistence type="predicted"/>
<sequence>MTIATAALFAKGPTTLRNIYNWRVKETDRLFAMATELRKVGAEVEEGEDYIRITPPAKLQFAEIGTYNDHRMAMCFSLVALSDTPVTILDPKCTAKTFPDYFEQLARISTLA</sequence>
<evidence type="ECO:0000313" key="3">
    <source>
        <dbReference type="EMBL" id="STV75927.1"/>
    </source>
</evidence>
<dbReference type="SUPFAM" id="SSF55205">
    <property type="entry name" value="EPT/RTPC-like"/>
    <property type="match status" value="1"/>
</dbReference>
<organism evidence="3 4">
    <name type="scientific">Klebsiella michiganensis</name>
    <dbReference type="NCBI Taxonomy" id="1134687"/>
    <lineage>
        <taxon>Bacteria</taxon>
        <taxon>Pseudomonadati</taxon>
        <taxon>Pseudomonadota</taxon>
        <taxon>Gammaproteobacteria</taxon>
        <taxon>Enterobacterales</taxon>
        <taxon>Enterobacteriaceae</taxon>
        <taxon>Klebsiella/Raoultella group</taxon>
        <taxon>Klebsiella</taxon>
    </lineage>
</organism>
<dbReference type="PANTHER" id="PTHR21090:SF5">
    <property type="entry name" value="PENTAFUNCTIONAL AROM POLYPEPTIDE"/>
    <property type="match status" value="1"/>
</dbReference>
<name>A0A7H4N2L9_9ENTR</name>
<protein>
    <submittedName>
        <fullName evidence="3">3-phosphoshikimate 1-carboxyvinyltransferase</fullName>
        <ecNumber evidence="3">2.5.1.19</ecNumber>
    </submittedName>
</protein>
<dbReference type="InterPro" id="IPR036968">
    <property type="entry name" value="Enolpyruvate_Tfrase_sf"/>
</dbReference>
<dbReference type="PROSITE" id="PS00885">
    <property type="entry name" value="EPSP_SYNTHASE_2"/>
    <property type="match status" value="1"/>
</dbReference>
<dbReference type="GO" id="GO:0003866">
    <property type="term" value="F:3-phosphoshikimate 1-carboxyvinyltransferase activity"/>
    <property type="evidence" value="ECO:0007669"/>
    <property type="project" value="UniProtKB-EC"/>
</dbReference>
<evidence type="ECO:0000259" key="2">
    <source>
        <dbReference type="Pfam" id="PF00275"/>
    </source>
</evidence>
<dbReference type="InterPro" id="IPR013792">
    <property type="entry name" value="RNA3'P_cycl/enolpyr_Trfase_a/b"/>
</dbReference>